<evidence type="ECO:0008006" key="3">
    <source>
        <dbReference type="Google" id="ProtNLM"/>
    </source>
</evidence>
<name>A0ABM9MME2_9LACO</name>
<evidence type="ECO:0000313" key="1">
    <source>
        <dbReference type="EMBL" id="CAK1225159.1"/>
    </source>
</evidence>
<protein>
    <recommendedName>
        <fullName evidence="3">Phage protein</fullName>
    </recommendedName>
</protein>
<sequence>MKFRRLNYYEFDYCIEYDDESGMSEKYDVCIVSAKNQKKAAAKFAEKYTGKYVKRLSFRIKKLEKIIGEE</sequence>
<dbReference type="EMBL" id="CAUZLR010000001">
    <property type="protein sequence ID" value="CAK1225159.1"/>
    <property type="molecule type" value="Genomic_DNA"/>
</dbReference>
<gene>
    <name evidence="1" type="ORF">R54839_PPFHFPJH_00156</name>
</gene>
<keyword evidence="2" id="KW-1185">Reference proteome</keyword>
<proteinExistence type="predicted"/>
<organism evidence="1 2">
    <name type="scientific">Fructobacillus fructosus</name>
    <dbReference type="NCBI Taxonomy" id="1631"/>
    <lineage>
        <taxon>Bacteria</taxon>
        <taxon>Bacillati</taxon>
        <taxon>Bacillota</taxon>
        <taxon>Bacilli</taxon>
        <taxon>Lactobacillales</taxon>
        <taxon>Lactobacillaceae</taxon>
        <taxon>Fructobacillus</taxon>
    </lineage>
</organism>
<dbReference type="RefSeq" id="WP_338345786.1">
    <property type="nucleotide sequence ID" value="NZ_CAUZLR010000001.1"/>
</dbReference>
<dbReference type="Proteomes" id="UP001314261">
    <property type="component" value="Unassembled WGS sequence"/>
</dbReference>
<comment type="caution">
    <text evidence="1">The sequence shown here is derived from an EMBL/GenBank/DDBJ whole genome shotgun (WGS) entry which is preliminary data.</text>
</comment>
<evidence type="ECO:0000313" key="2">
    <source>
        <dbReference type="Proteomes" id="UP001314261"/>
    </source>
</evidence>
<reference evidence="1 2" key="1">
    <citation type="submission" date="2023-10" db="EMBL/GenBank/DDBJ databases">
        <authorList>
            <person name="Botero Cardona J."/>
        </authorList>
    </citation>
    <scope>NUCLEOTIDE SEQUENCE [LARGE SCALE GENOMIC DNA]</scope>
    <source>
        <strain evidence="1 2">R-54839</strain>
    </source>
</reference>
<accession>A0ABM9MME2</accession>